<dbReference type="EMBL" id="PJZK01000006">
    <property type="protein sequence ID" value="PLR51239.1"/>
    <property type="molecule type" value="Genomic_DNA"/>
</dbReference>
<evidence type="ECO:0000313" key="2">
    <source>
        <dbReference type="Proteomes" id="UP000234626"/>
    </source>
</evidence>
<gene>
    <name evidence="1" type="ORF">CYR34_08635</name>
</gene>
<evidence type="ECO:0000313" key="1">
    <source>
        <dbReference type="EMBL" id="PLR51239.1"/>
    </source>
</evidence>
<sequence>MQIISPLKANEIVGGGKPNTCKAFTYISDNKNACVVDYRCYNKHGNVDKNKSFIEYHPKNWC</sequence>
<organism evidence="1 2">
    <name type="scientific">Chimaeribacter arupi</name>
    <dbReference type="NCBI Taxonomy" id="2060066"/>
    <lineage>
        <taxon>Bacteria</taxon>
        <taxon>Pseudomonadati</taxon>
        <taxon>Pseudomonadota</taxon>
        <taxon>Gammaproteobacteria</taxon>
        <taxon>Enterobacterales</taxon>
        <taxon>Yersiniaceae</taxon>
        <taxon>Chimaeribacter</taxon>
    </lineage>
</organism>
<dbReference type="AlphaFoldDB" id="A0A2N5EPM3"/>
<accession>A0A2N5EPM3</accession>
<reference evidence="1 2" key="1">
    <citation type="submission" date="2017-12" db="EMBL/GenBank/DDBJ databases">
        <title>Characterization of six clinical isolates of Enterochimera gen. nov., a novel genus of the Yersiniaciae family and the three species Enterochimera arupensis sp. nov., Enterochimera coloradensis sp. nov, and Enterochimera californica sp. nov.</title>
        <authorList>
            <person name="Rossi A."/>
            <person name="Fisher M."/>
        </authorList>
    </citation>
    <scope>NUCLEOTIDE SEQUENCE [LARGE SCALE GENOMIC DNA]</scope>
    <source>
        <strain evidence="1 2">2016Iso1</strain>
    </source>
</reference>
<comment type="caution">
    <text evidence="1">The sequence shown here is derived from an EMBL/GenBank/DDBJ whole genome shotgun (WGS) entry which is preliminary data.</text>
</comment>
<dbReference type="RefSeq" id="WP_072927696.1">
    <property type="nucleotide sequence ID" value="NZ_JAWJZE010000008.1"/>
</dbReference>
<protein>
    <recommendedName>
        <fullName evidence="3">DUF4762 domain-containing protein</fullName>
    </recommendedName>
</protein>
<dbReference type="Proteomes" id="UP000234626">
    <property type="component" value="Unassembled WGS sequence"/>
</dbReference>
<proteinExistence type="predicted"/>
<evidence type="ECO:0008006" key="3">
    <source>
        <dbReference type="Google" id="ProtNLM"/>
    </source>
</evidence>
<name>A0A2N5EPM3_9GAMM</name>
<keyword evidence="2" id="KW-1185">Reference proteome</keyword>